<feature type="region of interest" description="Disordered" evidence="5">
    <location>
        <begin position="306"/>
        <end position="438"/>
    </location>
</feature>
<dbReference type="CDD" id="cd00027">
    <property type="entry name" value="BRCT"/>
    <property type="match status" value="1"/>
</dbReference>
<evidence type="ECO:0000259" key="6">
    <source>
        <dbReference type="PROSITE" id="PS51265"/>
    </source>
</evidence>
<keyword evidence="2 4" id="KW-0863">Zinc-finger</keyword>
<protein>
    <recommendedName>
        <fullName evidence="6">DBF4-type domain-containing protein</fullName>
    </recommendedName>
</protein>
<dbReference type="GO" id="GO:0008270">
    <property type="term" value="F:zinc ion binding"/>
    <property type="evidence" value="ECO:0007669"/>
    <property type="project" value="UniProtKB-KW"/>
</dbReference>
<organism evidence="7 8">
    <name type="scientific">Moesziomyces aphidis</name>
    <name type="common">Pseudozyma aphidis</name>
    <dbReference type="NCBI Taxonomy" id="84754"/>
    <lineage>
        <taxon>Eukaryota</taxon>
        <taxon>Fungi</taxon>
        <taxon>Dikarya</taxon>
        <taxon>Basidiomycota</taxon>
        <taxon>Ustilaginomycotina</taxon>
        <taxon>Ustilaginomycetes</taxon>
        <taxon>Ustilaginales</taxon>
        <taxon>Ustilaginaceae</taxon>
        <taxon>Moesziomyces</taxon>
    </lineage>
</organism>
<dbReference type="InterPro" id="IPR038545">
    <property type="entry name" value="Znf_DBF_sf"/>
</dbReference>
<dbReference type="GO" id="GO:0010571">
    <property type="term" value="P:positive regulation of nuclear cell cycle DNA replication"/>
    <property type="evidence" value="ECO:0007669"/>
    <property type="project" value="TreeGrafter"/>
</dbReference>
<dbReference type="SUPFAM" id="SSF52113">
    <property type="entry name" value="BRCT domain"/>
    <property type="match status" value="1"/>
</dbReference>
<feature type="compositionally biased region" description="Low complexity" evidence="5">
    <location>
        <begin position="358"/>
        <end position="379"/>
    </location>
</feature>
<evidence type="ECO:0000256" key="3">
    <source>
        <dbReference type="ARBA" id="ARBA00022833"/>
    </source>
</evidence>
<feature type="compositionally biased region" description="Low complexity" evidence="5">
    <location>
        <begin position="29"/>
        <end position="39"/>
    </location>
</feature>
<dbReference type="PANTHER" id="PTHR15375:SF26">
    <property type="entry name" value="PROTEIN CHIFFON"/>
    <property type="match status" value="1"/>
</dbReference>
<accession>W3VPJ4</accession>
<feature type="compositionally biased region" description="Low complexity" evidence="5">
    <location>
        <begin position="509"/>
        <end position="524"/>
    </location>
</feature>
<feature type="compositionally biased region" description="Polar residues" evidence="5">
    <location>
        <begin position="171"/>
        <end position="184"/>
    </location>
</feature>
<evidence type="ECO:0000256" key="2">
    <source>
        <dbReference type="ARBA" id="ARBA00022771"/>
    </source>
</evidence>
<comment type="caution">
    <text evidence="7">The sequence shown here is derived from an EMBL/GenBank/DDBJ whole genome shotgun (WGS) entry which is preliminary data.</text>
</comment>
<dbReference type="GO" id="GO:0003676">
    <property type="term" value="F:nucleic acid binding"/>
    <property type="evidence" value="ECO:0007669"/>
    <property type="project" value="InterPro"/>
</dbReference>
<dbReference type="HOGENOM" id="CLU_249812_0_0_1"/>
<feature type="compositionally biased region" description="Polar residues" evidence="5">
    <location>
        <begin position="197"/>
        <end position="210"/>
    </location>
</feature>
<name>W3VPJ4_MOEAP</name>
<feature type="compositionally biased region" description="Basic and acidic residues" evidence="5">
    <location>
        <begin position="255"/>
        <end position="271"/>
    </location>
</feature>
<dbReference type="GO" id="GO:0031431">
    <property type="term" value="C:Dbf4-dependent protein kinase complex"/>
    <property type="evidence" value="ECO:0007669"/>
    <property type="project" value="TreeGrafter"/>
</dbReference>
<evidence type="ECO:0000313" key="7">
    <source>
        <dbReference type="EMBL" id="ETS63608.1"/>
    </source>
</evidence>
<dbReference type="InterPro" id="IPR013939">
    <property type="entry name" value="Regulatory_Dfp1/Him1"/>
</dbReference>
<feature type="compositionally biased region" description="Polar residues" evidence="5">
    <location>
        <begin position="343"/>
        <end position="352"/>
    </location>
</feature>
<dbReference type="PROSITE" id="PS51265">
    <property type="entry name" value="ZF_DBF4"/>
    <property type="match status" value="1"/>
</dbReference>
<feature type="compositionally biased region" description="Acidic residues" evidence="5">
    <location>
        <begin position="1442"/>
        <end position="1464"/>
    </location>
</feature>
<dbReference type="PANTHER" id="PTHR15375">
    <property type="entry name" value="ACTIVATOR OF S-PHASE KINASE-RELATED"/>
    <property type="match status" value="1"/>
</dbReference>
<dbReference type="Proteomes" id="UP000019462">
    <property type="component" value="Unassembled WGS sequence"/>
</dbReference>
<evidence type="ECO:0000313" key="8">
    <source>
        <dbReference type="Proteomes" id="UP000019462"/>
    </source>
</evidence>
<feature type="region of interest" description="Disordered" evidence="5">
    <location>
        <begin position="63"/>
        <end position="220"/>
    </location>
</feature>
<keyword evidence="8" id="KW-1185">Reference proteome</keyword>
<reference evidence="7 8" key="1">
    <citation type="journal article" date="2014" name="Genome Announc.">
        <title>Genome sequence of the basidiomycetous fungus Pseudozyma aphidis DSM70725, an efficient producer of biosurfactant mannosylerythritol lipids.</title>
        <authorList>
            <person name="Lorenz S."/>
            <person name="Guenther M."/>
            <person name="Grumaz C."/>
            <person name="Rupp S."/>
            <person name="Zibek S."/>
            <person name="Sohn K."/>
        </authorList>
    </citation>
    <scope>NUCLEOTIDE SEQUENCE [LARGE SCALE GENOMIC DNA]</scope>
    <source>
        <strain evidence="8">ATCC 32657 / CBS 517.83 / DSM 70725 / JCM 10318 / NBRC 10182 / NRRL Y-7954 / St-0401</strain>
    </source>
</reference>
<feature type="domain" description="DBF4-type" evidence="6">
    <location>
        <begin position="1361"/>
        <end position="1410"/>
    </location>
</feature>
<dbReference type="FunFam" id="6.10.250.3410:FF:000001">
    <property type="entry name" value="Protein DBF4 homolog A"/>
    <property type="match status" value="1"/>
</dbReference>
<dbReference type="InterPro" id="IPR036420">
    <property type="entry name" value="BRCT_dom_sf"/>
</dbReference>
<dbReference type="InterPro" id="IPR006572">
    <property type="entry name" value="Znf_DBF"/>
</dbReference>
<dbReference type="Pfam" id="PF08630">
    <property type="entry name" value="Dfp1_Him1_M"/>
    <property type="match status" value="1"/>
</dbReference>
<proteinExistence type="predicted"/>
<sequence length="1478" mass="159383">MPSFSANRQGRPRPSNISFGRRRSDDKSMPSPSFNSSMFLGSSDDVFCDSSRSVDRLRHHYLAMPSTPSSLCPGRSPGARTERLPSLTDLFDPEILSPPSSNFLSVGSSRSSQAGEMMHRSGSMSSTSSGRGRQWRASFPSEGPSGSIGPPATPLSPFFATANKGPMRSSPGYSSSPPHNSVLSGPSDGERTPRAASRSSFDLATKTSRYARSPRCPGAPLIGVQERGHFASRPWQSGSVASSLGSFQGIQHSVSDSRPDRNPDPHSDEDRAAMSRIQASLPKAPGLVGLGIFMDEANVQSPFRKMSQGVQTGRAMDDSPPARSQNGHSDHTGLTPMVKASKVSDTSSTPTRSKAKKATGSPAASSAALSKASPTATALKKQNEPYKTPLNKSRPMFRLDTGSGKKSSKPKGHKMSPDASPWGVFGGKDGWKPLAPPNVSRAIAEANKLLAETTTNDSDAAKSSVPRSSPTSKRQATSNAGAESPSKKLRAIDTQSSPFKENLPPSHASLSPSKRGPLSSSSSSHRTTALPFSQREMLEGGCLDAQRPRRQAPPNGAWQQEALPSVWRRALDFFFRSGPSNNAVSSQVDSVTAPAKYTPACLSASVPPGRLGLHSESLLGVGASRSSVPSLRSTLSSAPFILFELAKPDIVGRHHVSPARRGNAQVYAVVTQVPRRVPLPFDPISSVTALELHNGIGLGMSATRDQPSSRIPLSVKNTSTQSALPRDASLLGKPAAQQPLRGSIVPGASGLPRPRAAATASALPNFIARSHLGVDRSNQENTLPQYGIATPKKRAIPIDESHVRNVVLDSPSKRSRSSRTGTDSSSAEQSVSGALATDLNGIRVQDARKASQSAHAHASMDRVRASQQTLALAHATSVKTNRKVQEPSQEVVQESRRRQTENEIWRQKYKRAFPNFIFHFDSVDAASAKRYGEFILELGGHVDQFFSRRVTHVITTRQVPEEGAPGEPASLEVAPREPAPREPITSAGGCNAERLSAQKLFRPSFLASRAASTKAGGNSSRRPVPLFSERNPLQEPPRGQYGPQDMLVKAQSFGMRIWQLEKLQNVVVRLLNLSMRDLEGPRKKDLSKMLQMEKVYGTTERDPSAARSSFHYFDKHSKYILVEDATMEHRPIISHEYTYTDDEKAEEAKPPWPVVYGETLGRCPFTFYAPKRNAVKPRDGEDVSPLRLEVPQSLRRAVSLNNMARSNLGPAERPQAAQLGAIEMKRQQNPLASGNSVSITSNIASTTSNIFTDQQTGATVGLPQNRRVAELNRRVHMSNVYSRPLHLLNASPASVMAGSTTASGLGLHREGGSGAIGSPAAQRGAESGATVRRMLGLEDQRAPGMALQRSASTSAVDRPPSAKKPGYCENCRVKYEDFTEHIYDRKHRKFATNEVHFVDIDALIMRVQRPIRPSSEDELSSGFLEFEAIPSSQPEENVAYSDSDEELSAGSPEAEDDEAGEGEEMPASMRTHVHGAYA</sequence>
<feature type="compositionally biased region" description="Polar residues" evidence="5">
    <location>
        <begin position="98"/>
        <end position="114"/>
    </location>
</feature>
<keyword evidence="1" id="KW-0479">Metal-binding</keyword>
<dbReference type="EMBL" id="AWNI01000008">
    <property type="protein sequence ID" value="ETS63608.1"/>
    <property type="molecule type" value="Genomic_DNA"/>
</dbReference>
<dbReference type="GO" id="GO:1901987">
    <property type="term" value="P:regulation of cell cycle phase transition"/>
    <property type="evidence" value="ECO:0007669"/>
    <property type="project" value="TreeGrafter"/>
</dbReference>
<feature type="region of interest" description="Disordered" evidence="5">
    <location>
        <begin position="1011"/>
        <end position="1042"/>
    </location>
</feature>
<dbReference type="InterPro" id="IPR055116">
    <property type="entry name" value="DBF4_BRCT"/>
</dbReference>
<dbReference type="Pfam" id="PF07535">
    <property type="entry name" value="zf-DBF"/>
    <property type="match status" value="1"/>
</dbReference>
<gene>
    <name evidence="7" type="ORF">PaG_01907</name>
</gene>
<dbReference type="Pfam" id="PF22437">
    <property type="entry name" value="DBF4_BRCT"/>
    <property type="match status" value="1"/>
</dbReference>
<feature type="region of interest" description="Disordered" evidence="5">
    <location>
        <begin position="1344"/>
        <end position="1363"/>
    </location>
</feature>
<dbReference type="Gene3D" id="6.10.250.3410">
    <property type="entry name" value="DBF zinc finger"/>
    <property type="match status" value="1"/>
</dbReference>
<evidence type="ECO:0000256" key="1">
    <source>
        <dbReference type="ARBA" id="ARBA00022723"/>
    </source>
</evidence>
<dbReference type="OrthoDB" id="21380at2759"/>
<dbReference type="InterPro" id="IPR051590">
    <property type="entry name" value="Replication_Regulatory_Kinase"/>
</dbReference>
<dbReference type="GO" id="GO:0043539">
    <property type="term" value="F:protein serine/threonine kinase activator activity"/>
    <property type="evidence" value="ECO:0007669"/>
    <property type="project" value="TreeGrafter"/>
</dbReference>
<feature type="region of interest" description="Disordered" evidence="5">
    <location>
        <begin position="1428"/>
        <end position="1478"/>
    </location>
</feature>
<feature type="region of interest" description="Disordered" evidence="5">
    <location>
        <begin position="1"/>
        <end position="43"/>
    </location>
</feature>
<feature type="region of interest" description="Disordered" evidence="5">
    <location>
        <begin position="452"/>
        <end position="536"/>
    </location>
</feature>
<feature type="region of interest" description="Disordered" evidence="5">
    <location>
        <begin position="959"/>
        <end position="989"/>
    </location>
</feature>
<evidence type="ECO:0000256" key="4">
    <source>
        <dbReference type="PROSITE-ProRule" id="PRU00600"/>
    </source>
</evidence>
<feature type="region of interest" description="Disordered" evidence="5">
    <location>
        <begin position="800"/>
        <end position="834"/>
    </location>
</feature>
<feature type="region of interest" description="Disordered" evidence="5">
    <location>
        <begin position="250"/>
        <end position="271"/>
    </location>
</feature>
<keyword evidence="3" id="KW-0862">Zinc</keyword>
<feature type="region of interest" description="Disordered" evidence="5">
    <location>
        <begin position="846"/>
        <end position="899"/>
    </location>
</feature>
<evidence type="ECO:0000256" key="5">
    <source>
        <dbReference type="SAM" id="MobiDB-lite"/>
    </source>
</evidence>
<feature type="compositionally biased region" description="Polar residues" evidence="5">
    <location>
        <begin position="465"/>
        <end position="481"/>
    </location>
</feature>
<feature type="compositionally biased region" description="Low complexity" evidence="5">
    <location>
        <begin position="120"/>
        <end position="150"/>
    </location>
</feature>
<feature type="region of interest" description="Disordered" evidence="5">
    <location>
        <begin position="734"/>
        <end position="756"/>
    </location>
</feature>
<dbReference type="SMART" id="SM00586">
    <property type="entry name" value="ZnF_DBF"/>
    <property type="match status" value="1"/>
</dbReference>